<dbReference type="Proteomes" id="UP000231263">
    <property type="component" value="Unassembled WGS sequence"/>
</dbReference>
<evidence type="ECO:0000256" key="1">
    <source>
        <dbReference type="SAM" id="MobiDB-lite"/>
    </source>
</evidence>
<evidence type="ECO:0000256" key="2">
    <source>
        <dbReference type="SAM" id="Phobius"/>
    </source>
</evidence>
<name>A0A2M7XGN7_9BACT</name>
<gene>
    <name evidence="3" type="ORF">CO173_00405</name>
</gene>
<dbReference type="AlphaFoldDB" id="A0A2M7XGN7"/>
<sequence>MTIIFEIRFGRTEKSPAWEGIEIFFKAVLIVVVIFRVWLGRTSGTGSVAPSPMTGGGSPVPPDGIGVGAGVGGGVGVGVGVGVGSGVGSGAGGNTGSGIGSGGGSTTTGGAPTIVKAESEVSIATTDDPAFAWI</sequence>
<keyword evidence="2" id="KW-1133">Transmembrane helix</keyword>
<keyword evidence="2" id="KW-0472">Membrane</keyword>
<comment type="caution">
    <text evidence="3">The sequence shown here is derived from an EMBL/GenBank/DDBJ whole genome shotgun (WGS) entry which is preliminary data.</text>
</comment>
<protein>
    <submittedName>
        <fullName evidence="3">Uncharacterized protein</fullName>
    </submittedName>
</protein>
<organism evidence="3 4">
    <name type="scientific">Candidatus Uhrbacteria bacterium CG_4_9_14_3_um_filter_41_35</name>
    <dbReference type="NCBI Taxonomy" id="1975034"/>
    <lineage>
        <taxon>Bacteria</taxon>
        <taxon>Candidatus Uhriibacteriota</taxon>
    </lineage>
</organism>
<evidence type="ECO:0000313" key="3">
    <source>
        <dbReference type="EMBL" id="PJA47022.1"/>
    </source>
</evidence>
<reference evidence="4" key="1">
    <citation type="submission" date="2017-09" db="EMBL/GenBank/DDBJ databases">
        <title>Depth-based differentiation of microbial function through sediment-hosted aquifers and enrichment of novel symbionts in the deep terrestrial subsurface.</title>
        <authorList>
            <person name="Probst A.J."/>
            <person name="Ladd B."/>
            <person name="Jarett J.K."/>
            <person name="Geller-Mcgrath D.E."/>
            <person name="Sieber C.M.K."/>
            <person name="Emerson J.B."/>
            <person name="Anantharaman K."/>
            <person name="Thomas B.C."/>
            <person name="Malmstrom R."/>
            <person name="Stieglmeier M."/>
            <person name="Klingl A."/>
            <person name="Woyke T."/>
            <person name="Ryan C.M."/>
            <person name="Banfield J.F."/>
        </authorList>
    </citation>
    <scope>NUCLEOTIDE SEQUENCE [LARGE SCALE GENOMIC DNA]</scope>
</reference>
<feature type="compositionally biased region" description="Gly residues" evidence="1">
    <location>
        <begin position="92"/>
        <end position="107"/>
    </location>
</feature>
<feature type="transmembrane region" description="Helical" evidence="2">
    <location>
        <begin position="21"/>
        <end position="39"/>
    </location>
</feature>
<proteinExistence type="predicted"/>
<feature type="region of interest" description="Disordered" evidence="1">
    <location>
        <begin position="92"/>
        <end position="111"/>
    </location>
</feature>
<accession>A0A2M7XGN7</accession>
<dbReference type="EMBL" id="PFWT01000003">
    <property type="protein sequence ID" value="PJA47022.1"/>
    <property type="molecule type" value="Genomic_DNA"/>
</dbReference>
<evidence type="ECO:0000313" key="4">
    <source>
        <dbReference type="Proteomes" id="UP000231263"/>
    </source>
</evidence>
<keyword evidence="2" id="KW-0812">Transmembrane</keyword>